<dbReference type="EMBL" id="ACIO01000404">
    <property type="protein sequence ID" value="EFC97333.1"/>
    <property type="molecule type" value="Genomic_DNA"/>
</dbReference>
<name>D3ALE0_9FIRM</name>
<protein>
    <submittedName>
        <fullName evidence="1">Uncharacterized protein</fullName>
    </submittedName>
</protein>
<dbReference type="Proteomes" id="UP000004968">
    <property type="component" value="Unassembled WGS sequence"/>
</dbReference>
<gene>
    <name evidence="1" type="ORF">CLOSTHATH_04436</name>
</gene>
<proteinExistence type="predicted"/>
<evidence type="ECO:0000313" key="1">
    <source>
        <dbReference type="EMBL" id="EFC97333.1"/>
    </source>
</evidence>
<comment type="caution">
    <text evidence="1">The sequence shown here is derived from an EMBL/GenBank/DDBJ whole genome shotgun (WGS) entry which is preliminary data.</text>
</comment>
<organism evidence="1 2">
    <name type="scientific">Hungatella hathewayi DSM 13479</name>
    <dbReference type="NCBI Taxonomy" id="566550"/>
    <lineage>
        <taxon>Bacteria</taxon>
        <taxon>Bacillati</taxon>
        <taxon>Bacillota</taxon>
        <taxon>Clostridia</taxon>
        <taxon>Lachnospirales</taxon>
        <taxon>Lachnospiraceae</taxon>
        <taxon>Hungatella</taxon>
    </lineage>
</organism>
<dbReference type="AlphaFoldDB" id="D3ALE0"/>
<reference evidence="1 2" key="1">
    <citation type="submission" date="2010-01" db="EMBL/GenBank/DDBJ databases">
        <authorList>
            <person name="Weinstock G."/>
            <person name="Sodergren E."/>
            <person name="Clifton S."/>
            <person name="Fulton L."/>
            <person name="Fulton B."/>
            <person name="Courtney L."/>
            <person name="Fronick C."/>
            <person name="Harrison M."/>
            <person name="Strong C."/>
            <person name="Farmer C."/>
            <person name="Delahaunty K."/>
            <person name="Markovic C."/>
            <person name="Hall O."/>
            <person name="Minx P."/>
            <person name="Tomlinson C."/>
            <person name="Mitreva M."/>
            <person name="Nelson J."/>
            <person name="Hou S."/>
            <person name="Wollam A."/>
            <person name="Pepin K.H."/>
            <person name="Johnson M."/>
            <person name="Bhonagiri V."/>
            <person name="Nash W.E."/>
            <person name="Warren W."/>
            <person name="Chinwalla A."/>
            <person name="Mardis E.R."/>
            <person name="Wilson R.K."/>
        </authorList>
    </citation>
    <scope>NUCLEOTIDE SEQUENCE [LARGE SCALE GENOMIC DNA]</scope>
    <source>
        <strain evidence="1 2">DSM 13479</strain>
    </source>
</reference>
<dbReference type="HOGENOM" id="CLU_2825260_0_0_9"/>
<accession>D3ALE0</accession>
<evidence type="ECO:0000313" key="2">
    <source>
        <dbReference type="Proteomes" id="UP000004968"/>
    </source>
</evidence>
<sequence length="66" mass="7299">MLEKSDIQVPKLLAGALVYKKKLPENQFKTSCGIRMLAVKLQIIFCLFQKSSTQSKTSLAGNIVAK</sequence>